<protein>
    <recommendedName>
        <fullName evidence="2">histidine kinase</fullName>
        <ecNumber evidence="2">2.7.13.3</ecNumber>
    </recommendedName>
</protein>
<dbReference type="Proteomes" id="UP000600365">
    <property type="component" value="Unassembled WGS sequence"/>
</dbReference>
<dbReference type="SUPFAM" id="SSF55874">
    <property type="entry name" value="ATPase domain of HSP90 chaperone/DNA topoisomerase II/histidine kinase"/>
    <property type="match status" value="1"/>
</dbReference>
<dbReference type="InterPro" id="IPR036890">
    <property type="entry name" value="HATPase_C_sf"/>
</dbReference>
<evidence type="ECO:0000259" key="8">
    <source>
        <dbReference type="Pfam" id="PF02518"/>
    </source>
</evidence>
<evidence type="ECO:0000313" key="9">
    <source>
        <dbReference type="EMBL" id="GGN59282.1"/>
    </source>
</evidence>
<feature type="region of interest" description="Disordered" evidence="6">
    <location>
        <begin position="619"/>
        <end position="665"/>
    </location>
</feature>
<evidence type="ECO:0000256" key="5">
    <source>
        <dbReference type="ARBA" id="ARBA00022777"/>
    </source>
</evidence>
<dbReference type="GO" id="GO:0004673">
    <property type="term" value="F:protein histidine kinase activity"/>
    <property type="evidence" value="ECO:0007669"/>
    <property type="project" value="UniProtKB-EC"/>
</dbReference>
<dbReference type="EMBL" id="BMMM01000003">
    <property type="protein sequence ID" value="GGN59282.1"/>
    <property type="molecule type" value="Genomic_DNA"/>
</dbReference>
<sequence length="749" mass="79373">MSHLRAPAARADRREGGRHGRPVAHTAPSLPETHLRPQLLRLAVLPPIAVALSACAAVLFTVRSTGARPGLILWAVLAGAVGVALAGILIAAVAADRAAKSVRERLGALRRTSARTETDLRALVEGLRRGESPPARKARRQPPADADDFELLAADLSRAHDGAVAAVVQAAQLSSQAGSEQKVEVFVNLARRLQSLVHREISILDELENEIEDPDLLKGLFHVDHLATRIRRHAENLAVLGGAVSRRQWSNPVSMTEVLRSAIAEVEQYSRVKLVPPIDGTLRGHAVADVIHLLAELVENATVFSAPHTQVLLRVNLVTSGLAVEVEDRGLGMPLGEQNKMNALLADPDQVNVASLLQDGRIGLFVVSQLARRHGIHVRLQTNIYGGVQAVLVVPQGLLGTTPGALGDVAQGQPQETPGGRRPPARPQATQATQATQAATAPTSPGSRAMPSVPRQFQREQAPPRAVPGASVAGGGGPAPLPVRGTHGERPNPAEALPGIRPEDRRIATESAAMPPTPRGGTVRGTMGKPQLPRRRAQEHIAPQLRDGPAPRQDTEYVVGHDPGLMAAFQRGIGLAEAAQAETERMQASSLRTPSPSDRAHLDPVRTDELPPLQVVRVDGPPGGGTHAESAHMDNAHMDNGHGDNAHMERPHMERPHMERPRPHTERPHLDVLRMDGMAQLDGSPSDGAPSSGADPMGVRPMDGAPAAHIAETHSAHAPAPHEAQGTRDTMPAPGHDHTARHDGSTPAG</sequence>
<feature type="domain" description="Histidine kinase/HSP90-like ATPase" evidence="8">
    <location>
        <begin position="289"/>
        <end position="395"/>
    </location>
</feature>
<keyword evidence="7" id="KW-0472">Membrane</keyword>
<dbReference type="PANTHER" id="PTHR45436:SF5">
    <property type="entry name" value="SENSOR HISTIDINE KINASE TRCS"/>
    <property type="match status" value="1"/>
</dbReference>
<feature type="region of interest" description="Disordered" evidence="6">
    <location>
        <begin position="1"/>
        <end position="30"/>
    </location>
</feature>
<keyword evidence="7" id="KW-0812">Transmembrane</keyword>
<dbReference type="AlphaFoldDB" id="A0A918D2L5"/>
<feature type="region of interest" description="Disordered" evidence="6">
    <location>
        <begin position="678"/>
        <end position="749"/>
    </location>
</feature>
<evidence type="ECO:0000256" key="4">
    <source>
        <dbReference type="ARBA" id="ARBA00022679"/>
    </source>
</evidence>
<accession>A0A918D2L5</accession>
<keyword evidence="5" id="KW-0418">Kinase</keyword>
<dbReference type="Pfam" id="PF02518">
    <property type="entry name" value="HATPase_c"/>
    <property type="match status" value="1"/>
</dbReference>
<gene>
    <name evidence="9" type="ORF">GCM10011579_023460</name>
</gene>
<dbReference type="GO" id="GO:0000160">
    <property type="term" value="P:phosphorelay signal transduction system"/>
    <property type="evidence" value="ECO:0007669"/>
    <property type="project" value="TreeGrafter"/>
</dbReference>
<keyword evidence="7" id="KW-1133">Transmembrane helix</keyword>
<proteinExistence type="predicted"/>
<reference evidence="9 10" key="1">
    <citation type="journal article" date="2014" name="Int. J. Syst. Evol. Microbiol.">
        <title>Complete genome sequence of Corynebacterium casei LMG S-19264T (=DSM 44701T), isolated from a smear-ripened cheese.</title>
        <authorList>
            <consortium name="US DOE Joint Genome Institute (JGI-PGF)"/>
            <person name="Walter F."/>
            <person name="Albersmeier A."/>
            <person name="Kalinowski J."/>
            <person name="Ruckert C."/>
        </authorList>
    </citation>
    <scope>NUCLEOTIDE SEQUENCE [LARGE SCALE GENOMIC DNA]</scope>
    <source>
        <strain evidence="9 10">CGMCC 4.7111</strain>
    </source>
</reference>
<dbReference type="InterPro" id="IPR050428">
    <property type="entry name" value="TCS_sensor_his_kinase"/>
</dbReference>
<evidence type="ECO:0000256" key="3">
    <source>
        <dbReference type="ARBA" id="ARBA00022553"/>
    </source>
</evidence>
<dbReference type="InterPro" id="IPR003594">
    <property type="entry name" value="HATPase_dom"/>
</dbReference>
<evidence type="ECO:0000256" key="7">
    <source>
        <dbReference type="SAM" id="Phobius"/>
    </source>
</evidence>
<feature type="region of interest" description="Disordered" evidence="6">
    <location>
        <begin position="579"/>
        <end position="605"/>
    </location>
</feature>
<keyword evidence="10" id="KW-1185">Reference proteome</keyword>
<feature type="compositionally biased region" description="Basic and acidic residues" evidence="6">
    <location>
        <begin position="735"/>
        <end position="749"/>
    </location>
</feature>
<keyword evidence="4" id="KW-0808">Transferase</keyword>
<evidence type="ECO:0000256" key="1">
    <source>
        <dbReference type="ARBA" id="ARBA00000085"/>
    </source>
</evidence>
<comment type="caution">
    <text evidence="9">The sequence shown here is derived from an EMBL/GenBank/DDBJ whole genome shotgun (WGS) entry which is preliminary data.</text>
</comment>
<evidence type="ECO:0000256" key="6">
    <source>
        <dbReference type="SAM" id="MobiDB-lite"/>
    </source>
</evidence>
<organism evidence="9 10">
    <name type="scientific">Streptomyces albiflavescens</name>
    <dbReference type="NCBI Taxonomy" id="1623582"/>
    <lineage>
        <taxon>Bacteria</taxon>
        <taxon>Bacillati</taxon>
        <taxon>Actinomycetota</taxon>
        <taxon>Actinomycetes</taxon>
        <taxon>Kitasatosporales</taxon>
        <taxon>Streptomycetaceae</taxon>
        <taxon>Streptomyces</taxon>
    </lineage>
</organism>
<comment type="catalytic activity">
    <reaction evidence="1">
        <text>ATP + protein L-histidine = ADP + protein N-phospho-L-histidine.</text>
        <dbReference type="EC" id="2.7.13.3"/>
    </reaction>
</comment>
<feature type="compositionally biased region" description="Low complexity" evidence="6">
    <location>
        <begin position="417"/>
        <end position="447"/>
    </location>
</feature>
<dbReference type="RefSeq" id="WP_189185854.1">
    <property type="nucleotide sequence ID" value="NZ_BMMM01000003.1"/>
</dbReference>
<feature type="compositionally biased region" description="Basic and acidic residues" evidence="6">
    <location>
        <begin position="629"/>
        <end position="665"/>
    </location>
</feature>
<dbReference type="Gene3D" id="3.30.565.10">
    <property type="entry name" value="Histidine kinase-like ATPase, C-terminal domain"/>
    <property type="match status" value="1"/>
</dbReference>
<dbReference type="EC" id="2.7.13.3" evidence="2"/>
<evidence type="ECO:0000313" key="10">
    <source>
        <dbReference type="Proteomes" id="UP000600365"/>
    </source>
</evidence>
<feature type="compositionally biased region" description="Polar residues" evidence="6">
    <location>
        <begin position="586"/>
        <end position="596"/>
    </location>
</feature>
<dbReference type="GO" id="GO:0005886">
    <property type="term" value="C:plasma membrane"/>
    <property type="evidence" value="ECO:0007669"/>
    <property type="project" value="TreeGrafter"/>
</dbReference>
<feature type="compositionally biased region" description="Low complexity" evidence="6">
    <location>
        <begin position="682"/>
        <end position="696"/>
    </location>
</feature>
<feature type="transmembrane region" description="Helical" evidence="7">
    <location>
        <begin position="39"/>
        <end position="60"/>
    </location>
</feature>
<feature type="transmembrane region" description="Helical" evidence="7">
    <location>
        <begin position="72"/>
        <end position="95"/>
    </location>
</feature>
<name>A0A918D2L5_9ACTN</name>
<evidence type="ECO:0000256" key="2">
    <source>
        <dbReference type="ARBA" id="ARBA00012438"/>
    </source>
</evidence>
<dbReference type="PANTHER" id="PTHR45436">
    <property type="entry name" value="SENSOR HISTIDINE KINASE YKOH"/>
    <property type="match status" value="1"/>
</dbReference>
<keyword evidence="3" id="KW-0597">Phosphoprotein</keyword>
<feature type="region of interest" description="Disordered" evidence="6">
    <location>
        <begin position="404"/>
        <end position="552"/>
    </location>
</feature>